<dbReference type="Pfam" id="PF02551">
    <property type="entry name" value="Acyl_CoA_thio"/>
    <property type="match status" value="1"/>
</dbReference>
<dbReference type="RefSeq" id="WP_133900951.1">
    <property type="nucleotide sequence ID" value="NZ_SOCP01000001.1"/>
</dbReference>
<dbReference type="Proteomes" id="UP000294927">
    <property type="component" value="Unassembled WGS sequence"/>
</dbReference>
<accession>A0A4R7W6R1</accession>
<dbReference type="CDD" id="cd03444">
    <property type="entry name" value="Thioesterase_II_repeat1"/>
    <property type="match status" value="1"/>
</dbReference>
<sequence>MTVDSWRAHRSGVSSVDELVSVLAVERLSATTFTGRSTSVPSHRVFGGQILAQCAVAAARTVAPPAVLHSVHAYFVRAARPSVKFHFEVTTLRDGRSFAVRRIDVSQDDEIVTSMTASYQVPEEGMAHQDVMPARPAAEELAGRTPFYVAADGPARAGAVELRSCPPGSPGEPASSIWMRITAPLPDDPLLHQAMLIYLSDFGIMHGAFQHHDVDRTQVRSASLDHSMWLHRAGRADDWLLYESRSPSAAAARAMGQANLFTANGTLLATASQEMLVRRITAPLH</sequence>
<comment type="caution">
    <text evidence="5">The sequence shown here is derived from an EMBL/GenBank/DDBJ whole genome shotgun (WGS) entry which is preliminary data.</text>
</comment>
<dbReference type="AlphaFoldDB" id="A0A4R7W6R1"/>
<evidence type="ECO:0000256" key="2">
    <source>
        <dbReference type="ARBA" id="ARBA00022801"/>
    </source>
</evidence>
<dbReference type="GO" id="GO:0009062">
    <property type="term" value="P:fatty acid catabolic process"/>
    <property type="evidence" value="ECO:0007669"/>
    <property type="project" value="TreeGrafter"/>
</dbReference>
<dbReference type="CDD" id="cd03445">
    <property type="entry name" value="Thioesterase_II_repeat2"/>
    <property type="match status" value="1"/>
</dbReference>
<dbReference type="PANTHER" id="PTHR11066">
    <property type="entry name" value="ACYL-COA THIOESTERASE"/>
    <property type="match status" value="1"/>
</dbReference>
<dbReference type="InterPro" id="IPR029069">
    <property type="entry name" value="HotDog_dom_sf"/>
</dbReference>
<organism evidence="5 6">
    <name type="scientific">Actinophytocola oryzae</name>
    <dbReference type="NCBI Taxonomy" id="502181"/>
    <lineage>
        <taxon>Bacteria</taxon>
        <taxon>Bacillati</taxon>
        <taxon>Actinomycetota</taxon>
        <taxon>Actinomycetes</taxon>
        <taxon>Pseudonocardiales</taxon>
        <taxon>Pseudonocardiaceae</taxon>
    </lineage>
</organism>
<evidence type="ECO:0000259" key="4">
    <source>
        <dbReference type="Pfam" id="PF13622"/>
    </source>
</evidence>
<dbReference type="GO" id="GO:0047617">
    <property type="term" value="F:fatty acyl-CoA hydrolase activity"/>
    <property type="evidence" value="ECO:0007669"/>
    <property type="project" value="InterPro"/>
</dbReference>
<dbReference type="GO" id="GO:0006637">
    <property type="term" value="P:acyl-CoA metabolic process"/>
    <property type="evidence" value="ECO:0007669"/>
    <property type="project" value="InterPro"/>
</dbReference>
<evidence type="ECO:0000313" key="5">
    <source>
        <dbReference type="EMBL" id="TDV57719.1"/>
    </source>
</evidence>
<dbReference type="Pfam" id="PF13622">
    <property type="entry name" value="4HBT_3"/>
    <property type="match status" value="1"/>
</dbReference>
<keyword evidence="6" id="KW-1185">Reference proteome</keyword>
<dbReference type="EMBL" id="SOCP01000001">
    <property type="protein sequence ID" value="TDV57719.1"/>
    <property type="molecule type" value="Genomic_DNA"/>
</dbReference>
<dbReference type="InterPro" id="IPR042171">
    <property type="entry name" value="Acyl-CoA_hotdog"/>
</dbReference>
<evidence type="ECO:0000313" key="6">
    <source>
        <dbReference type="Proteomes" id="UP000294927"/>
    </source>
</evidence>
<protein>
    <submittedName>
        <fullName evidence="5">Acyl-CoA thioesterase-2</fullName>
    </submittedName>
</protein>
<dbReference type="OrthoDB" id="9781019at2"/>
<reference evidence="5 6" key="1">
    <citation type="submission" date="2019-03" db="EMBL/GenBank/DDBJ databases">
        <title>Genomic Encyclopedia of Archaeal and Bacterial Type Strains, Phase II (KMG-II): from individual species to whole genera.</title>
        <authorList>
            <person name="Goeker M."/>
        </authorList>
    </citation>
    <scope>NUCLEOTIDE SEQUENCE [LARGE SCALE GENOMIC DNA]</scope>
    <source>
        <strain evidence="5 6">DSM 45499</strain>
    </source>
</reference>
<dbReference type="InterPro" id="IPR025652">
    <property type="entry name" value="TesB_C"/>
</dbReference>
<dbReference type="SUPFAM" id="SSF54637">
    <property type="entry name" value="Thioesterase/thiol ester dehydrase-isomerase"/>
    <property type="match status" value="2"/>
</dbReference>
<feature type="domain" description="Acyl-CoA thioesterase 2 C-terminal" evidence="3">
    <location>
        <begin position="174"/>
        <end position="274"/>
    </location>
</feature>
<comment type="similarity">
    <text evidence="1">Belongs to the C/M/P thioester hydrolase family.</text>
</comment>
<dbReference type="InterPro" id="IPR003703">
    <property type="entry name" value="Acyl_CoA_thio"/>
</dbReference>
<evidence type="ECO:0000259" key="3">
    <source>
        <dbReference type="Pfam" id="PF02551"/>
    </source>
</evidence>
<dbReference type="Gene3D" id="2.40.160.210">
    <property type="entry name" value="Acyl-CoA thioesterase, double hotdog domain"/>
    <property type="match status" value="1"/>
</dbReference>
<gene>
    <name evidence="5" type="ORF">CLV71_101592</name>
</gene>
<name>A0A4R7W6R1_9PSEU</name>
<keyword evidence="2" id="KW-0378">Hydrolase</keyword>
<proteinExistence type="inferred from homology"/>
<dbReference type="InterPro" id="IPR049449">
    <property type="entry name" value="TesB_ACOT8-like_N"/>
</dbReference>
<feature type="domain" description="Acyl-CoA thioesterase-like N-terminal HotDog" evidence="4">
    <location>
        <begin position="44"/>
        <end position="119"/>
    </location>
</feature>
<dbReference type="PANTHER" id="PTHR11066:SF34">
    <property type="entry name" value="ACYL-COENZYME A THIOESTERASE 8"/>
    <property type="match status" value="1"/>
</dbReference>
<evidence type="ECO:0000256" key="1">
    <source>
        <dbReference type="ARBA" id="ARBA00006538"/>
    </source>
</evidence>